<reference evidence="4" key="1">
    <citation type="submission" date="2020-03" db="EMBL/GenBank/DDBJ databases">
        <title>Solimonas marina sp. nov., isolated from deep seawater of the Pacific Ocean.</title>
        <authorList>
            <person name="Liu X."/>
            <person name="Lai Q."/>
            <person name="Sun F."/>
            <person name="Gai Y."/>
            <person name="Li G."/>
            <person name="Shao Z."/>
        </authorList>
    </citation>
    <scope>NUCLEOTIDE SEQUENCE</scope>
    <source>
        <strain evidence="4">C16B3</strain>
    </source>
</reference>
<dbReference type="EC" id="3.5.1.44" evidence="3"/>
<dbReference type="Pfam" id="PF03975">
    <property type="entry name" value="CheD"/>
    <property type="match status" value="1"/>
</dbReference>
<dbReference type="EMBL" id="JAAVXB010000002">
    <property type="protein sequence ID" value="NKF21722.1"/>
    <property type="molecule type" value="Genomic_DNA"/>
</dbReference>
<evidence type="ECO:0000256" key="1">
    <source>
        <dbReference type="ARBA" id="ARBA00022500"/>
    </source>
</evidence>
<evidence type="ECO:0000256" key="2">
    <source>
        <dbReference type="ARBA" id="ARBA00022801"/>
    </source>
</evidence>
<comment type="catalytic activity">
    <reaction evidence="3">
        <text>L-glutaminyl-[protein] + H2O = L-glutamyl-[protein] + NH4(+)</text>
        <dbReference type="Rhea" id="RHEA:16441"/>
        <dbReference type="Rhea" id="RHEA-COMP:10207"/>
        <dbReference type="Rhea" id="RHEA-COMP:10208"/>
        <dbReference type="ChEBI" id="CHEBI:15377"/>
        <dbReference type="ChEBI" id="CHEBI:28938"/>
        <dbReference type="ChEBI" id="CHEBI:29973"/>
        <dbReference type="ChEBI" id="CHEBI:30011"/>
        <dbReference type="EC" id="3.5.1.44"/>
    </reaction>
</comment>
<dbReference type="PANTHER" id="PTHR35147:SF2">
    <property type="entry name" value="CHEMORECEPTOR GLUTAMINE DEAMIDASE CHED-RELATED"/>
    <property type="match status" value="1"/>
</dbReference>
<keyword evidence="5" id="KW-1185">Reference proteome</keyword>
<dbReference type="Gene3D" id="3.30.1330.200">
    <property type="match status" value="1"/>
</dbReference>
<evidence type="ECO:0000313" key="4">
    <source>
        <dbReference type="EMBL" id="NKF21722.1"/>
    </source>
</evidence>
<dbReference type="PANTHER" id="PTHR35147">
    <property type="entry name" value="CHEMORECEPTOR GLUTAMINE DEAMIDASE CHED-RELATED"/>
    <property type="match status" value="1"/>
</dbReference>
<evidence type="ECO:0000313" key="5">
    <source>
        <dbReference type="Proteomes" id="UP000653472"/>
    </source>
</evidence>
<comment type="caution">
    <text evidence="4">The sequence shown here is derived from an EMBL/GenBank/DDBJ whole genome shotgun (WGS) entry which is preliminary data.</text>
</comment>
<dbReference type="GO" id="GO:0006935">
    <property type="term" value="P:chemotaxis"/>
    <property type="evidence" value="ECO:0007669"/>
    <property type="project" value="UniProtKB-UniRule"/>
</dbReference>
<proteinExistence type="inferred from homology"/>
<dbReference type="HAMAP" id="MF_01440">
    <property type="entry name" value="CheD"/>
    <property type="match status" value="1"/>
</dbReference>
<accession>A0A969W6X5</accession>
<dbReference type="AlphaFoldDB" id="A0A969W6X5"/>
<dbReference type="SUPFAM" id="SSF64438">
    <property type="entry name" value="CNF1/YfiH-like putative cysteine hydrolases"/>
    <property type="match status" value="1"/>
</dbReference>
<dbReference type="GO" id="GO:0050568">
    <property type="term" value="F:protein-glutamine glutaminase activity"/>
    <property type="evidence" value="ECO:0007669"/>
    <property type="project" value="UniProtKB-UniRule"/>
</dbReference>
<protein>
    <recommendedName>
        <fullName evidence="3">Probable chemoreceptor glutamine deamidase CheD</fullName>
        <ecNumber evidence="3">3.5.1.44</ecNumber>
    </recommendedName>
</protein>
<comment type="similarity">
    <text evidence="3">Belongs to the CheD family.</text>
</comment>
<name>A0A969W6X5_9GAMM</name>
<dbReference type="InterPro" id="IPR011324">
    <property type="entry name" value="Cytotoxic_necrot_fac-like_cat"/>
</dbReference>
<dbReference type="InterPro" id="IPR005659">
    <property type="entry name" value="Chemorcpt_Glu_NH3ase_CheD"/>
</dbReference>
<evidence type="ECO:0000256" key="3">
    <source>
        <dbReference type="HAMAP-Rule" id="MF_01440"/>
    </source>
</evidence>
<keyword evidence="1 3" id="KW-0145">Chemotaxis</keyword>
<organism evidence="4 5">
    <name type="scientific">Solimonas marina</name>
    <dbReference type="NCBI Taxonomy" id="2714601"/>
    <lineage>
        <taxon>Bacteria</taxon>
        <taxon>Pseudomonadati</taxon>
        <taxon>Pseudomonadota</taxon>
        <taxon>Gammaproteobacteria</taxon>
        <taxon>Nevskiales</taxon>
        <taxon>Nevskiaceae</taxon>
        <taxon>Solimonas</taxon>
    </lineage>
</organism>
<dbReference type="NCBIfam" id="NF010013">
    <property type="entry name" value="PRK13487.1"/>
    <property type="match status" value="1"/>
</dbReference>
<sequence>MAVLDARRAGPAGTYYDSRFDAYAAKVLPGDYAVAADARMLVTLLGSCVAACVHDPLARVGGMNHFLLPGVDGASGESARYGSYAMEVLINELLKRGAARQRLQAKVFGGAAVLPSMKVGNVGERNAQFVLDYLAAERINVLGSDLGDIVPRRVHFFPATGRALVKRLPAAERASVAADETRYLSRLRAKPATGSVELF</sequence>
<dbReference type="CDD" id="cd16352">
    <property type="entry name" value="CheD"/>
    <property type="match status" value="1"/>
</dbReference>
<gene>
    <name evidence="3 4" type="primary">cheD</name>
    <name evidence="4" type="ORF">G7Y82_05285</name>
</gene>
<dbReference type="Proteomes" id="UP000653472">
    <property type="component" value="Unassembled WGS sequence"/>
</dbReference>
<dbReference type="InterPro" id="IPR038592">
    <property type="entry name" value="CheD-like_sf"/>
</dbReference>
<keyword evidence="2 3" id="KW-0378">Hydrolase</keyword>
<comment type="function">
    <text evidence="3">Probably deamidates glutamine residues to glutamate on methyl-accepting chemotaxis receptors (MCPs), playing an important role in chemotaxis.</text>
</comment>